<keyword evidence="1" id="KW-0472">Membrane</keyword>
<keyword evidence="1" id="KW-1133">Transmembrane helix</keyword>
<evidence type="ECO:0000313" key="2">
    <source>
        <dbReference type="EMBL" id="TYC46283.1"/>
    </source>
</evidence>
<evidence type="ECO:0000313" key="3">
    <source>
        <dbReference type="Proteomes" id="UP000442244"/>
    </source>
</evidence>
<feature type="transmembrane region" description="Helical" evidence="1">
    <location>
        <begin position="44"/>
        <end position="68"/>
    </location>
</feature>
<gene>
    <name evidence="2" type="ORF">ESZ47_07345</name>
</gene>
<organism evidence="2 3">
    <name type="scientific">Leuconostoc litchii</name>
    <dbReference type="NCBI Taxonomy" id="1981069"/>
    <lineage>
        <taxon>Bacteria</taxon>
        <taxon>Bacillati</taxon>
        <taxon>Bacillota</taxon>
        <taxon>Bacilli</taxon>
        <taxon>Lactobacillales</taxon>
        <taxon>Lactobacillaceae</taxon>
        <taxon>Leuconostoc</taxon>
    </lineage>
</organism>
<dbReference type="AlphaFoldDB" id="A0A6P2CK92"/>
<proteinExistence type="predicted"/>
<feature type="transmembrane region" description="Helical" evidence="1">
    <location>
        <begin position="116"/>
        <end position="134"/>
    </location>
</feature>
<dbReference type="RefSeq" id="WP_148606172.1">
    <property type="nucleotide sequence ID" value="NZ_SDGY01000005.1"/>
</dbReference>
<feature type="transmembrane region" description="Helical" evidence="1">
    <location>
        <begin position="89"/>
        <end position="110"/>
    </location>
</feature>
<keyword evidence="1" id="KW-0812">Transmembrane</keyword>
<dbReference type="OrthoDB" id="2141246at2"/>
<keyword evidence="3" id="KW-1185">Reference proteome</keyword>
<comment type="caution">
    <text evidence="2">The sequence shown here is derived from an EMBL/GenBank/DDBJ whole genome shotgun (WGS) entry which is preliminary data.</text>
</comment>
<feature type="transmembrane region" description="Helical" evidence="1">
    <location>
        <begin position="12"/>
        <end position="32"/>
    </location>
</feature>
<reference evidence="2 3" key="1">
    <citation type="submission" date="2019-01" db="EMBL/GenBank/DDBJ databases">
        <title>Leuconostoc litchii sp. nov., a novel lactic acid bacterium isolated from lychee.</title>
        <authorList>
            <person name="Wang L.-T."/>
        </authorList>
    </citation>
    <scope>NUCLEOTIDE SEQUENCE [LARGE SCALE GENOMIC DNA]</scope>
    <source>
        <strain evidence="2 3">MB7</strain>
    </source>
</reference>
<dbReference type="EMBL" id="SDGY01000005">
    <property type="protein sequence ID" value="TYC46283.1"/>
    <property type="molecule type" value="Genomic_DNA"/>
</dbReference>
<evidence type="ECO:0000256" key="1">
    <source>
        <dbReference type="SAM" id="Phobius"/>
    </source>
</evidence>
<name>A0A6P2CK92_9LACO</name>
<sequence>MLIRNMVRAKPISWLLFIFGSDIMMTYGLLLYHGSTRFNPMRDYITILKFVSMDLVSFVFIMLFFDWLHVKFFQNSSESLLDKILRIGGNTMAAYFGWFTIGFVLLQLISDFQAKQFWLLAIMSAILAVINWLLRRVTPVKFQLNPMVADDN</sequence>
<dbReference type="Proteomes" id="UP000442244">
    <property type="component" value="Unassembled WGS sequence"/>
</dbReference>
<accession>A0A6P2CK92</accession>
<protein>
    <submittedName>
        <fullName evidence="2">Tellurite resistance protein</fullName>
    </submittedName>
</protein>